<reference evidence="1 2" key="1">
    <citation type="journal article" date="2019" name="Int. J. Syst. Evol. Microbiol.">
        <title>The Global Catalogue of Microorganisms (GCM) 10K type strain sequencing project: providing services to taxonomists for standard genome sequencing and annotation.</title>
        <authorList>
            <consortium name="The Broad Institute Genomics Platform"/>
            <consortium name="The Broad Institute Genome Sequencing Center for Infectious Disease"/>
            <person name="Wu L."/>
            <person name="Ma J."/>
        </authorList>
    </citation>
    <scope>NUCLEOTIDE SEQUENCE [LARGE SCALE GENOMIC DNA]</scope>
    <source>
        <strain evidence="1 2">JCM 1407</strain>
    </source>
</reference>
<dbReference type="InterPro" id="IPR029063">
    <property type="entry name" value="SAM-dependent_MTases_sf"/>
</dbReference>
<organism evidence="1 2">
    <name type="scientific">Clostridium oceanicum</name>
    <dbReference type="NCBI Taxonomy" id="1543"/>
    <lineage>
        <taxon>Bacteria</taxon>
        <taxon>Bacillati</taxon>
        <taxon>Bacillota</taxon>
        <taxon>Clostridia</taxon>
        <taxon>Eubacteriales</taxon>
        <taxon>Clostridiaceae</taxon>
        <taxon>Clostridium</taxon>
    </lineage>
</organism>
<dbReference type="Gene3D" id="3.40.50.150">
    <property type="entry name" value="Vaccinia Virus protein VP39"/>
    <property type="match status" value="1"/>
</dbReference>
<dbReference type="Proteomes" id="UP001501510">
    <property type="component" value="Unassembled WGS sequence"/>
</dbReference>
<proteinExistence type="predicted"/>
<name>A0ABN1JFU8_9CLOT</name>
<evidence type="ECO:0000313" key="2">
    <source>
        <dbReference type="Proteomes" id="UP001501510"/>
    </source>
</evidence>
<protein>
    <submittedName>
        <fullName evidence="1">Uncharacterized protein</fullName>
    </submittedName>
</protein>
<accession>A0ABN1JFU8</accession>
<dbReference type="SUPFAM" id="SSF53335">
    <property type="entry name" value="S-adenosyl-L-methionine-dependent methyltransferases"/>
    <property type="match status" value="1"/>
</dbReference>
<gene>
    <name evidence="1" type="ORF">GCM10008906_16390</name>
</gene>
<evidence type="ECO:0000313" key="1">
    <source>
        <dbReference type="EMBL" id="GAA0738681.1"/>
    </source>
</evidence>
<comment type="caution">
    <text evidence="1">The sequence shown here is derived from an EMBL/GenBank/DDBJ whole genome shotgun (WGS) entry which is preliminary data.</text>
</comment>
<dbReference type="EMBL" id="BAAACG010000008">
    <property type="protein sequence ID" value="GAA0738681.1"/>
    <property type="molecule type" value="Genomic_DNA"/>
</dbReference>
<sequence length="121" mass="14097">MGIDFSKVAINLAKKTNAPYKEKFLLHNIYTSDVYKQEYNTVTILEVLEHLEKDIDVLEKIKPKSNVIFSVPNYGGKGHVRYFNNISEIINRYKGFVKIKEIFEYTMEGSNKIYLVNSIKI</sequence>
<keyword evidence="2" id="KW-1185">Reference proteome</keyword>